<dbReference type="EMBL" id="GECZ01016042">
    <property type="protein sequence ID" value="JAS53727.1"/>
    <property type="molecule type" value="Transcribed_RNA"/>
</dbReference>
<evidence type="ECO:0000256" key="4">
    <source>
        <dbReference type="ARBA" id="ARBA00022588"/>
    </source>
</evidence>
<dbReference type="InterPro" id="IPR001542">
    <property type="entry name" value="Defensin_invertebrate/fungal"/>
</dbReference>
<dbReference type="GO" id="GO:0005615">
    <property type="term" value="C:extracellular space"/>
    <property type="evidence" value="ECO:0007669"/>
    <property type="project" value="TreeGrafter"/>
</dbReference>
<dbReference type="PANTHER" id="PTHR13645">
    <property type="entry name" value="DEFENSIN"/>
    <property type="match status" value="1"/>
</dbReference>
<protein>
    <recommendedName>
        <fullName evidence="11">Invertebrate defensins family profile domain-containing protein</fullName>
    </recommendedName>
</protein>
<comment type="subcellular location">
    <subcellularLocation>
        <location evidence="1">Secreted</location>
    </subcellularLocation>
</comment>
<dbReference type="Gene3D" id="3.30.30.10">
    <property type="entry name" value="Knottin, scorpion toxin-like"/>
    <property type="match status" value="1"/>
</dbReference>
<evidence type="ECO:0000256" key="5">
    <source>
        <dbReference type="ARBA" id="ARBA00022859"/>
    </source>
</evidence>
<dbReference type="SUPFAM" id="SSF57095">
    <property type="entry name" value="Scorpion toxin-like"/>
    <property type="match status" value="1"/>
</dbReference>
<keyword evidence="6" id="KW-0211">Defensin</keyword>
<feature type="region of interest" description="Disordered" evidence="9">
    <location>
        <begin position="38"/>
        <end position="79"/>
    </location>
</feature>
<feature type="chain" id="PRO_5008583202" description="Invertebrate defensins family profile domain-containing protein" evidence="10">
    <location>
        <begin position="21"/>
        <end position="124"/>
    </location>
</feature>
<gene>
    <name evidence="12" type="ORF">g.16587</name>
</gene>
<dbReference type="GO" id="GO:0042742">
    <property type="term" value="P:defense response to bacterium"/>
    <property type="evidence" value="ECO:0007669"/>
    <property type="project" value="UniProtKB-KW"/>
</dbReference>
<keyword evidence="10" id="KW-0732">Signal</keyword>
<dbReference type="FunFam" id="3.30.30.10:FF:000005">
    <property type="entry name" value="Defensin"/>
    <property type="match status" value="1"/>
</dbReference>
<keyword evidence="5" id="KW-0391">Immunity</keyword>
<dbReference type="CDD" id="cd21806">
    <property type="entry name" value="DEFL_defensin-like"/>
    <property type="match status" value="1"/>
</dbReference>
<keyword evidence="4" id="KW-0399">Innate immunity</keyword>
<dbReference type="AlphaFoldDB" id="A0A1B6FU29"/>
<evidence type="ECO:0000256" key="10">
    <source>
        <dbReference type="SAM" id="SignalP"/>
    </source>
</evidence>
<keyword evidence="3" id="KW-0929">Antimicrobial</keyword>
<feature type="signal peptide" evidence="10">
    <location>
        <begin position="1"/>
        <end position="20"/>
    </location>
</feature>
<name>A0A1B6FU29_9HEMI</name>
<keyword evidence="2" id="KW-0964">Secreted</keyword>
<dbReference type="InterPro" id="IPR017982">
    <property type="entry name" value="Defensin_insect"/>
</dbReference>
<evidence type="ECO:0000259" key="11">
    <source>
        <dbReference type="PROSITE" id="PS51378"/>
    </source>
</evidence>
<evidence type="ECO:0000256" key="7">
    <source>
        <dbReference type="ARBA" id="ARBA00023022"/>
    </source>
</evidence>
<evidence type="ECO:0000313" key="12">
    <source>
        <dbReference type="EMBL" id="JAS53727.1"/>
    </source>
</evidence>
<dbReference type="PROSITE" id="PS51378">
    <property type="entry name" value="INVERT_DEFENSINS"/>
    <property type="match status" value="1"/>
</dbReference>
<feature type="domain" description="Invertebrate defensins family profile" evidence="11">
    <location>
        <begin position="81"/>
        <end position="124"/>
    </location>
</feature>
<evidence type="ECO:0000256" key="8">
    <source>
        <dbReference type="ARBA" id="ARBA00023157"/>
    </source>
</evidence>
<evidence type="ECO:0000256" key="9">
    <source>
        <dbReference type="SAM" id="MobiDB-lite"/>
    </source>
</evidence>
<dbReference type="PANTHER" id="PTHR13645:SF0">
    <property type="entry name" value="DEFENSIN"/>
    <property type="match status" value="1"/>
</dbReference>
<evidence type="ECO:0000256" key="1">
    <source>
        <dbReference type="ARBA" id="ARBA00004613"/>
    </source>
</evidence>
<organism evidence="12">
    <name type="scientific">Cuerna arida</name>
    <dbReference type="NCBI Taxonomy" id="1464854"/>
    <lineage>
        <taxon>Eukaryota</taxon>
        <taxon>Metazoa</taxon>
        <taxon>Ecdysozoa</taxon>
        <taxon>Arthropoda</taxon>
        <taxon>Hexapoda</taxon>
        <taxon>Insecta</taxon>
        <taxon>Pterygota</taxon>
        <taxon>Neoptera</taxon>
        <taxon>Paraneoptera</taxon>
        <taxon>Hemiptera</taxon>
        <taxon>Auchenorrhyncha</taxon>
        <taxon>Membracoidea</taxon>
        <taxon>Cicadellidae</taxon>
        <taxon>Cicadellinae</taxon>
        <taxon>Proconiini</taxon>
        <taxon>Cuerna</taxon>
    </lineage>
</organism>
<dbReference type="GO" id="GO:0006959">
    <property type="term" value="P:humoral immune response"/>
    <property type="evidence" value="ECO:0007669"/>
    <property type="project" value="TreeGrafter"/>
</dbReference>
<proteinExistence type="predicted"/>
<dbReference type="InterPro" id="IPR036574">
    <property type="entry name" value="Scorpion_toxin-like_sf"/>
</dbReference>
<dbReference type="PRINTS" id="PR00271">
    <property type="entry name" value="DEFENSIN"/>
</dbReference>
<evidence type="ECO:0000256" key="2">
    <source>
        <dbReference type="ARBA" id="ARBA00022525"/>
    </source>
</evidence>
<dbReference type="Pfam" id="PF01097">
    <property type="entry name" value="Defensin_2"/>
    <property type="match status" value="1"/>
</dbReference>
<dbReference type="GO" id="GO:0045087">
    <property type="term" value="P:innate immune response"/>
    <property type="evidence" value="ECO:0007669"/>
    <property type="project" value="UniProtKB-KW"/>
</dbReference>
<keyword evidence="7" id="KW-0044">Antibiotic</keyword>
<sequence>MQFSVPVCLCLLLGVAIITAAPSELSLEEQKVAASSEFSLEEQGTAAQSQFSSEEQDNDAAPSQFSSEEQDNDDEGTNLPRVTCDLLSFSVSGFSVNHSACAAHCILRRKRGGRCINGVCSCRK</sequence>
<evidence type="ECO:0000256" key="6">
    <source>
        <dbReference type="ARBA" id="ARBA00022940"/>
    </source>
</evidence>
<accession>A0A1B6FU29</accession>
<reference evidence="12" key="1">
    <citation type="submission" date="2015-11" db="EMBL/GenBank/DDBJ databases">
        <title>De novo transcriptome assembly of four potential Pierce s Disease insect vectors from Arizona vineyards.</title>
        <authorList>
            <person name="Tassone E.E."/>
        </authorList>
    </citation>
    <scope>NUCLEOTIDE SEQUENCE</scope>
</reference>
<keyword evidence="8" id="KW-1015">Disulfide bond</keyword>
<evidence type="ECO:0000256" key="3">
    <source>
        <dbReference type="ARBA" id="ARBA00022529"/>
    </source>
</evidence>